<protein>
    <recommendedName>
        <fullName evidence="2">Reverse transcriptase domain-containing protein</fullName>
    </recommendedName>
</protein>
<dbReference type="AlphaFoldDB" id="A0A6L2NV32"/>
<sequence>MVALGVEYFIDHQPQSIQEDLNQQRMNDECIKSHNDMIESRNELFKTMQSLFGMLREQADNLSTHTPEPSRRFNSFCYDDDDDEEIIIPLNEIISQISSSIAITPVLPTMEPEDSLIMGDENLSTIPEKKPDEFIKSSVEDLVPIPSESENTSDNESECDLPFCDDYPPLDILGGNFVTFSIPLFDSNDDFTSSNDGSLLEEDALLVTYLFDANEDECFDPGGNIDEIDADVTTDIKDVHHDLGGDIIYLESFLINDTILNLPPEIPSRESKVHIEVLSVLWRNRLPIPDSSLPLSW</sequence>
<accession>A0A6L2NV32</accession>
<name>A0A6L2NV32_TANCI</name>
<evidence type="ECO:0000313" key="1">
    <source>
        <dbReference type="EMBL" id="GEU89209.1"/>
    </source>
</evidence>
<organism evidence="1">
    <name type="scientific">Tanacetum cinerariifolium</name>
    <name type="common">Dalmatian daisy</name>
    <name type="synonym">Chrysanthemum cinerariifolium</name>
    <dbReference type="NCBI Taxonomy" id="118510"/>
    <lineage>
        <taxon>Eukaryota</taxon>
        <taxon>Viridiplantae</taxon>
        <taxon>Streptophyta</taxon>
        <taxon>Embryophyta</taxon>
        <taxon>Tracheophyta</taxon>
        <taxon>Spermatophyta</taxon>
        <taxon>Magnoliopsida</taxon>
        <taxon>eudicotyledons</taxon>
        <taxon>Gunneridae</taxon>
        <taxon>Pentapetalae</taxon>
        <taxon>asterids</taxon>
        <taxon>campanulids</taxon>
        <taxon>Asterales</taxon>
        <taxon>Asteraceae</taxon>
        <taxon>Asteroideae</taxon>
        <taxon>Anthemideae</taxon>
        <taxon>Anthemidinae</taxon>
        <taxon>Tanacetum</taxon>
    </lineage>
</organism>
<proteinExistence type="predicted"/>
<dbReference type="EMBL" id="BKCJ010009913">
    <property type="protein sequence ID" value="GEU89209.1"/>
    <property type="molecule type" value="Genomic_DNA"/>
</dbReference>
<evidence type="ECO:0008006" key="2">
    <source>
        <dbReference type="Google" id="ProtNLM"/>
    </source>
</evidence>
<reference evidence="1" key="1">
    <citation type="journal article" date="2019" name="Sci. Rep.">
        <title>Draft genome of Tanacetum cinerariifolium, the natural source of mosquito coil.</title>
        <authorList>
            <person name="Yamashiro T."/>
            <person name="Shiraishi A."/>
            <person name="Satake H."/>
            <person name="Nakayama K."/>
        </authorList>
    </citation>
    <scope>NUCLEOTIDE SEQUENCE</scope>
</reference>
<comment type="caution">
    <text evidence="1">The sequence shown here is derived from an EMBL/GenBank/DDBJ whole genome shotgun (WGS) entry which is preliminary data.</text>
</comment>
<gene>
    <name evidence="1" type="ORF">Tci_061187</name>
</gene>